<proteinExistence type="predicted"/>
<dbReference type="Proteomes" id="UP000053237">
    <property type="component" value="Unassembled WGS sequence"/>
</dbReference>
<sequence>MRLAYLAVAYSSTTITHGFLVPTIHPQCAPHYFTDDVASIDFLNKMISVSQAHIETLLAPVDPLHIGNQNLGPSNFETLGSELLVATLLTNLSITGLSSVILAPIEVQDPLRIKINASFAKPIGVSGTALINVTTLTRKPFRPCVLSILHPFKCPPKILEFDFNIQISQITVSAMLYAEWLKCPANAASPCSDLSLSDLMGLVNPAALPNIMNRIKSRMIQANVSQLSVNFDRLDNLTYRPHDSSAVSTYFLTKALKAFQKRLNKKEKLYVKVKNTIDDGGMQAANAFIEGMSSEFGRSCVDAQPAFTPQ</sequence>
<dbReference type="InParanoid" id="A0A024GPF4"/>
<dbReference type="EMBL" id="CAIX01000247">
    <property type="protein sequence ID" value="CCI48767.1"/>
    <property type="molecule type" value="Genomic_DNA"/>
</dbReference>
<accession>A0A024GPF4</accession>
<keyword evidence="2" id="KW-1185">Reference proteome</keyword>
<evidence type="ECO:0000313" key="2">
    <source>
        <dbReference type="Proteomes" id="UP000053237"/>
    </source>
</evidence>
<evidence type="ECO:0000313" key="1">
    <source>
        <dbReference type="EMBL" id="CCI48767.1"/>
    </source>
</evidence>
<protein>
    <submittedName>
        <fullName evidence="1">Uncharacterized protein</fullName>
    </submittedName>
</protein>
<gene>
    <name evidence="1" type="ORF">BN9_099660</name>
</gene>
<reference evidence="1 2" key="1">
    <citation type="submission" date="2012-05" db="EMBL/GenBank/DDBJ databases">
        <title>Recombination and specialization in a pathogen metapopulation.</title>
        <authorList>
            <person name="Gardiner A."/>
            <person name="Kemen E."/>
            <person name="Schultz-Larsen T."/>
            <person name="MacLean D."/>
            <person name="Van Oosterhout C."/>
            <person name="Jones J.D.G."/>
        </authorList>
    </citation>
    <scope>NUCLEOTIDE SEQUENCE [LARGE SCALE GENOMIC DNA]</scope>
    <source>
        <strain evidence="1 2">Ac Nc2</strain>
    </source>
</reference>
<comment type="caution">
    <text evidence="1">The sequence shown here is derived from an EMBL/GenBank/DDBJ whole genome shotgun (WGS) entry which is preliminary data.</text>
</comment>
<dbReference type="AlphaFoldDB" id="A0A024GPF4"/>
<organism evidence="1 2">
    <name type="scientific">Albugo candida</name>
    <dbReference type="NCBI Taxonomy" id="65357"/>
    <lineage>
        <taxon>Eukaryota</taxon>
        <taxon>Sar</taxon>
        <taxon>Stramenopiles</taxon>
        <taxon>Oomycota</taxon>
        <taxon>Peronosporomycetes</taxon>
        <taxon>Albuginales</taxon>
        <taxon>Albuginaceae</taxon>
        <taxon>Albugo</taxon>
    </lineage>
</organism>
<name>A0A024GPF4_9STRA</name>